<gene>
    <name evidence="1" type="ORF">NTEN_LOCUS6352</name>
</gene>
<keyword evidence="2" id="KW-1185">Reference proteome</keyword>
<dbReference type="AlphaFoldDB" id="A0A6H5GD77"/>
<name>A0A6H5GD77_9HEMI</name>
<organism evidence="1 2">
    <name type="scientific">Nesidiocoris tenuis</name>
    <dbReference type="NCBI Taxonomy" id="355587"/>
    <lineage>
        <taxon>Eukaryota</taxon>
        <taxon>Metazoa</taxon>
        <taxon>Ecdysozoa</taxon>
        <taxon>Arthropoda</taxon>
        <taxon>Hexapoda</taxon>
        <taxon>Insecta</taxon>
        <taxon>Pterygota</taxon>
        <taxon>Neoptera</taxon>
        <taxon>Paraneoptera</taxon>
        <taxon>Hemiptera</taxon>
        <taxon>Heteroptera</taxon>
        <taxon>Panheteroptera</taxon>
        <taxon>Cimicomorpha</taxon>
        <taxon>Miridae</taxon>
        <taxon>Dicyphina</taxon>
        <taxon>Nesidiocoris</taxon>
    </lineage>
</organism>
<evidence type="ECO:0000313" key="2">
    <source>
        <dbReference type="Proteomes" id="UP000479000"/>
    </source>
</evidence>
<feature type="non-terminal residue" evidence="1">
    <location>
        <position position="85"/>
    </location>
</feature>
<sequence>MICIAFLPKWPYALVEPGNRSIPSLLIRNLKRFLGYFRALRPYQWAKVNQWGTHISLWSKLEKAPTSLSHIRQTSASSWAAPLIK</sequence>
<dbReference type="EMBL" id="CADCXU010009559">
    <property type="protein sequence ID" value="CAB0000512.1"/>
    <property type="molecule type" value="Genomic_DNA"/>
</dbReference>
<reference evidence="1 2" key="1">
    <citation type="submission" date="2020-02" db="EMBL/GenBank/DDBJ databases">
        <authorList>
            <person name="Ferguson B K."/>
        </authorList>
    </citation>
    <scope>NUCLEOTIDE SEQUENCE [LARGE SCALE GENOMIC DNA]</scope>
</reference>
<proteinExistence type="predicted"/>
<protein>
    <submittedName>
        <fullName evidence="1">Uncharacterized protein</fullName>
    </submittedName>
</protein>
<dbReference type="Proteomes" id="UP000479000">
    <property type="component" value="Unassembled WGS sequence"/>
</dbReference>
<evidence type="ECO:0000313" key="1">
    <source>
        <dbReference type="EMBL" id="CAB0000512.1"/>
    </source>
</evidence>
<accession>A0A6H5GD77</accession>